<dbReference type="KEGG" id="ssl:SS1G_05719"/>
<dbReference type="AlphaFoldDB" id="A7EK73"/>
<dbReference type="InParanoid" id="A7EK73"/>
<evidence type="ECO:0000313" key="2">
    <source>
        <dbReference type="Proteomes" id="UP000001312"/>
    </source>
</evidence>
<dbReference type="HOGENOM" id="CLU_2997844_0_0_1"/>
<organism evidence="1 2">
    <name type="scientific">Sclerotinia sclerotiorum (strain ATCC 18683 / 1980 / Ss-1)</name>
    <name type="common">White mold</name>
    <name type="synonym">Whetzelinia sclerotiorum</name>
    <dbReference type="NCBI Taxonomy" id="665079"/>
    <lineage>
        <taxon>Eukaryota</taxon>
        <taxon>Fungi</taxon>
        <taxon>Dikarya</taxon>
        <taxon>Ascomycota</taxon>
        <taxon>Pezizomycotina</taxon>
        <taxon>Leotiomycetes</taxon>
        <taxon>Helotiales</taxon>
        <taxon>Sclerotiniaceae</taxon>
        <taxon>Sclerotinia</taxon>
    </lineage>
</organism>
<protein>
    <submittedName>
        <fullName evidence="1">Uncharacterized protein</fullName>
    </submittedName>
</protein>
<evidence type="ECO:0000313" key="1">
    <source>
        <dbReference type="EMBL" id="EDO03239.1"/>
    </source>
</evidence>
<dbReference type="RefSeq" id="XP_001592798.1">
    <property type="nucleotide sequence ID" value="XM_001592748.1"/>
</dbReference>
<proteinExistence type="predicted"/>
<sequence length="57" mass="6543">MSEQGNARIKQAESYMDKFKKQVPGMKDGDGELCDDMVNGCKTFRGAFCWYPKILFK</sequence>
<dbReference type="GeneID" id="5489393"/>
<reference evidence="2" key="1">
    <citation type="journal article" date="2011" name="PLoS Genet.">
        <title>Genomic analysis of the necrotrophic fungal pathogens Sclerotinia sclerotiorum and Botrytis cinerea.</title>
        <authorList>
            <person name="Amselem J."/>
            <person name="Cuomo C.A."/>
            <person name="van Kan J.A."/>
            <person name="Viaud M."/>
            <person name="Benito E.P."/>
            <person name="Couloux A."/>
            <person name="Coutinho P.M."/>
            <person name="de Vries R.P."/>
            <person name="Dyer P.S."/>
            <person name="Fillinger S."/>
            <person name="Fournier E."/>
            <person name="Gout L."/>
            <person name="Hahn M."/>
            <person name="Kohn L."/>
            <person name="Lapalu N."/>
            <person name="Plummer K.M."/>
            <person name="Pradier J.M."/>
            <person name="Quevillon E."/>
            <person name="Sharon A."/>
            <person name="Simon A."/>
            <person name="ten Have A."/>
            <person name="Tudzynski B."/>
            <person name="Tudzynski P."/>
            <person name="Wincker P."/>
            <person name="Andrew M."/>
            <person name="Anthouard V."/>
            <person name="Beever R.E."/>
            <person name="Beffa R."/>
            <person name="Benoit I."/>
            <person name="Bouzid O."/>
            <person name="Brault B."/>
            <person name="Chen Z."/>
            <person name="Choquer M."/>
            <person name="Collemare J."/>
            <person name="Cotton P."/>
            <person name="Danchin E.G."/>
            <person name="Da Silva C."/>
            <person name="Gautier A."/>
            <person name="Giraud C."/>
            <person name="Giraud T."/>
            <person name="Gonzalez C."/>
            <person name="Grossetete S."/>
            <person name="Guldener U."/>
            <person name="Henrissat B."/>
            <person name="Howlett B.J."/>
            <person name="Kodira C."/>
            <person name="Kretschmer M."/>
            <person name="Lappartient A."/>
            <person name="Leroch M."/>
            <person name="Levis C."/>
            <person name="Mauceli E."/>
            <person name="Neuveglise C."/>
            <person name="Oeser B."/>
            <person name="Pearson M."/>
            <person name="Poulain J."/>
            <person name="Poussereau N."/>
            <person name="Quesneville H."/>
            <person name="Rascle C."/>
            <person name="Schumacher J."/>
            <person name="Segurens B."/>
            <person name="Sexton A."/>
            <person name="Silva E."/>
            <person name="Sirven C."/>
            <person name="Soanes D.M."/>
            <person name="Talbot N.J."/>
            <person name="Templeton M."/>
            <person name="Yandava C."/>
            <person name="Yarden O."/>
            <person name="Zeng Q."/>
            <person name="Rollins J.A."/>
            <person name="Lebrun M.H."/>
            <person name="Dickman M."/>
        </authorList>
    </citation>
    <scope>NUCLEOTIDE SEQUENCE [LARGE SCALE GENOMIC DNA]</scope>
    <source>
        <strain evidence="2">ATCC 18683 / 1980 / Ss-1</strain>
    </source>
</reference>
<gene>
    <name evidence="1" type="ORF">SS1G_05719</name>
</gene>
<name>A7EK73_SCLS1</name>
<accession>A7EK73</accession>
<keyword evidence="2" id="KW-1185">Reference proteome</keyword>
<dbReference type="EMBL" id="CH476627">
    <property type="protein sequence ID" value="EDO03239.1"/>
    <property type="molecule type" value="Genomic_DNA"/>
</dbReference>
<dbReference type="Proteomes" id="UP000001312">
    <property type="component" value="Unassembled WGS sequence"/>
</dbReference>